<feature type="region of interest" description="Disordered" evidence="4">
    <location>
        <begin position="1"/>
        <end position="64"/>
    </location>
</feature>
<keyword evidence="2" id="KW-0507">mRNA processing</keyword>
<dbReference type="PANTHER" id="PTHR15245">
    <property type="entry name" value="SYMPLEKIN-RELATED"/>
    <property type="match status" value="1"/>
</dbReference>
<feature type="region of interest" description="Disordered" evidence="4">
    <location>
        <begin position="404"/>
        <end position="433"/>
    </location>
</feature>
<dbReference type="SUPFAM" id="SSF48371">
    <property type="entry name" value="ARM repeat"/>
    <property type="match status" value="1"/>
</dbReference>
<sequence length="1443" mass="152616">MSGLADAGTSGSLPAPAASSSSSDHSSVASSSSMAGQGGTAMAMPVDDDENDDDTSSSPPPDALTLLSRALSASTPSAEESSLAQLYQLFVSSPGNLQPLFPSLISLLPRAGPALTPWILRVCNLAFCRPGLGLGARLQLAALVPPALQHFLPLPGTSSNSWTSSHKSALQVFCSVYPLLFRLSAENPHAGHIAKAWREICECKARVMNVLQSSSVANQQLHHHHHQQQQQQQHAQQGHAQSGNAPDVGVGTRIAAIKAAQRIVLVATRAHTNVGASGKQYGNDVNLNLVHGQHPHLDTPALEAEANSYLTTLITIIFTSSSEQIVSAALNTLPPLAKTRPGLYPIVLEAITSWTPAAFQTSSSRSAPSSRTSRAFAELRNVEKTLRSLFLHFLHSGSVQDGLSAQGREHQLQSALSAQKSRMEQATKEENARRANALALEKAAAATADAMSGAKRKGKAAEGAYDGKVAVGGKRKRVRWDDELDEEEGDGGGVAEVSEGDLASSSQSTSTSISAPQDSTLNHPAQSAAPPQLQLSQAQVSALSTYVPAALFAQAAQDPNGQNTLAMFDVSTLELELVNQIVCATLAGVQEETLVQAVDRTRANLLRILDPSLAPPASAPPVPGPPPSAPHPSGVAQPVQLAQVAASVAAIQATSTPHASKDFVADAAALASSAVSAYAHARIGSDGQAADQADQQLDESVNPLKMDADDDEIKLDSDALALPAAAELVPSSSSSSSQTDAQLLQADDSELAALETFVLPPPKRLRPDQAKTIVLDAVRGICAAGATQESCAASLPKNSIEEIGASKEQNRTSTGNAMHEQLWVALITRLATRGFADPEAESHSNGQHSDDAQSSHAASGLDVANGSSLAGHADQLRSIMLEFVKEDFDGRLGFAAQWMAEEWASAHAAARKRLSGSLPARQADRSTSARRRSKVKLEARDMATYDQWLGAVVQGVMPAIEAKDKTLHRFLNEVPHLSLSVLEQLKTLCTDADKGRRAVGFTILRDVAMNRPPARAQAAQYLLELTRDAEGGVRGAAIVTVRGWVGSKGALEEIALDHARRGLEAVCEVPPAPTLASNSDEGADADADADAASDAEPKWTDADVLRHVELAFVLCLKVPNLLDEIFAIFPRMSSAAQKGVQLHITNLVKSLGSGNAKLMDRIRNFPQGAQDLALAAIATLMEKGRPAKLVALVKKLVEEREDVSPRFLVPIMPDLSKEEIKKFLPRVVTLLNTGQASDRALLKSVFTSVVVAPAAGFGSVSSNLPRVKAGSLLNPVELMGLLSRSEQEIGIKATVEAVGICFGLTDIFTAQVIGAVLNQIVDEANLPIVFMRIAIMAVSTYKSLSTYVSSNLLTRLITKKIWTNERLWEGFIICARQTAPASFGALIQLPKEQLHDVLDKQSVLRDGLRDHLEKKAGGNRARLNGFLELINETGAGAAAALAR</sequence>
<reference evidence="7 8" key="1">
    <citation type="submission" date="2014-09" db="EMBL/GenBank/DDBJ databases">
        <authorList>
            <person name="Magalhaes I.L.F."/>
            <person name="Oliveira U."/>
            <person name="Santos F.R."/>
            <person name="Vidigal T.H.D.A."/>
            <person name="Brescovit A.D."/>
            <person name="Santos A.J."/>
        </authorList>
    </citation>
    <scope>NUCLEOTIDE SEQUENCE [LARGE SCALE GENOMIC DNA]</scope>
</reference>
<dbReference type="PANTHER" id="PTHR15245:SF20">
    <property type="entry name" value="SYMPLEKIN"/>
    <property type="match status" value="1"/>
</dbReference>
<evidence type="ECO:0000259" key="6">
    <source>
        <dbReference type="Pfam" id="PF12295"/>
    </source>
</evidence>
<feature type="region of interest" description="Disordered" evidence="4">
    <location>
        <begin position="1071"/>
        <end position="1095"/>
    </location>
</feature>
<dbReference type="InterPro" id="IPR021850">
    <property type="entry name" value="Symplekin/Pta1"/>
</dbReference>
<feature type="compositionally biased region" description="Basic and acidic residues" evidence="4">
    <location>
        <begin position="421"/>
        <end position="433"/>
    </location>
</feature>
<dbReference type="InterPro" id="IPR032460">
    <property type="entry name" value="Symplekin/Pta1_N"/>
</dbReference>
<feature type="region of interest" description="Disordered" evidence="4">
    <location>
        <begin position="217"/>
        <end position="247"/>
    </location>
</feature>
<feature type="region of interest" description="Disordered" evidence="4">
    <location>
        <begin position="838"/>
        <end position="863"/>
    </location>
</feature>
<dbReference type="Gene3D" id="1.25.10.10">
    <property type="entry name" value="Leucine-rich Repeat Variant"/>
    <property type="match status" value="1"/>
</dbReference>
<feature type="region of interest" description="Disordered" evidence="4">
    <location>
        <begin position="479"/>
        <end position="533"/>
    </location>
</feature>
<dbReference type="EMBL" id="CCYA01000258">
    <property type="protein sequence ID" value="CEH15171.1"/>
    <property type="molecule type" value="Genomic_DNA"/>
</dbReference>
<accession>A0A0P1BG32</accession>
<dbReference type="Proteomes" id="UP000054845">
    <property type="component" value="Unassembled WGS sequence"/>
</dbReference>
<feature type="region of interest" description="Disordered" evidence="4">
    <location>
        <begin position="616"/>
        <end position="635"/>
    </location>
</feature>
<comment type="subcellular location">
    <subcellularLocation>
        <location evidence="1">Nucleus</location>
    </subcellularLocation>
</comment>
<feature type="compositionally biased region" description="Acidic residues" evidence="4">
    <location>
        <begin position="46"/>
        <end position="55"/>
    </location>
</feature>
<evidence type="ECO:0000256" key="3">
    <source>
        <dbReference type="ARBA" id="ARBA00023242"/>
    </source>
</evidence>
<proteinExistence type="predicted"/>
<protein>
    <submittedName>
        <fullName evidence="7">mRNA cleavage and polyadenylation factor II complex, subunit PTA1</fullName>
    </submittedName>
</protein>
<feature type="compositionally biased region" description="Low complexity" evidence="4">
    <location>
        <begin position="524"/>
        <end position="533"/>
    </location>
</feature>
<dbReference type="OrthoDB" id="331600at2759"/>
<dbReference type="InterPro" id="IPR011989">
    <property type="entry name" value="ARM-like"/>
</dbReference>
<feature type="compositionally biased region" description="Acidic residues" evidence="4">
    <location>
        <begin position="1081"/>
        <end position="1093"/>
    </location>
</feature>
<dbReference type="InterPro" id="IPR022075">
    <property type="entry name" value="Symplekin_C"/>
</dbReference>
<keyword evidence="3" id="KW-0539">Nucleus</keyword>
<feature type="compositionally biased region" description="Low complexity" evidence="4">
    <location>
        <begin position="228"/>
        <end position="241"/>
    </location>
</feature>
<evidence type="ECO:0000313" key="7">
    <source>
        <dbReference type="EMBL" id="CEH15171.1"/>
    </source>
</evidence>
<keyword evidence="8" id="KW-1185">Reference proteome</keyword>
<feature type="region of interest" description="Disordered" evidence="4">
    <location>
        <begin position="914"/>
        <end position="935"/>
    </location>
</feature>
<dbReference type="GO" id="GO:0006397">
    <property type="term" value="P:mRNA processing"/>
    <property type="evidence" value="ECO:0007669"/>
    <property type="project" value="UniProtKB-KW"/>
</dbReference>
<evidence type="ECO:0000259" key="5">
    <source>
        <dbReference type="Pfam" id="PF11935"/>
    </source>
</evidence>
<feature type="domain" description="Symplekin C-terminal" evidence="6">
    <location>
        <begin position="1205"/>
        <end position="1400"/>
    </location>
</feature>
<dbReference type="STRING" id="401625.A0A0P1BG32"/>
<evidence type="ECO:0000256" key="1">
    <source>
        <dbReference type="ARBA" id="ARBA00004123"/>
    </source>
</evidence>
<dbReference type="Pfam" id="PF11935">
    <property type="entry name" value="SYMPK_PTA1_N"/>
    <property type="match status" value="1"/>
</dbReference>
<organism evidence="7 8">
    <name type="scientific">Ceraceosorus bombacis</name>
    <dbReference type="NCBI Taxonomy" id="401625"/>
    <lineage>
        <taxon>Eukaryota</taxon>
        <taxon>Fungi</taxon>
        <taxon>Dikarya</taxon>
        <taxon>Basidiomycota</taxon>
        <taxon>Ustilaginomycotina</taxon>
        <taxon>Exobasidiomycetes</taxon>
        <taxon>Ceraceosorales</taxon>
        <taxon>Ceraceosoraceae</taxon>
        <taxon>Ceraceosorus</taxon>
    </lineage>
</organism>
<evidence type="ECO:0000313" key="8">
    <source>
        <dbReference type="Proteomes" id="UP000054845"/>
    </source>
</evidence>
<evidence type="ECO:0000256" key="2">
    <source>
        <dbReference type="ARBA" id="ARBA00022664"/>
    </source>
</evidence>
<name>A0A0P1BG32_9BASI</name>
<evidence type="ECO:0000256" key="4">
    <source>
        <dbReference type="SAM" id="MobiDB-lite"/>
    </source>
</evidence>
<dbReference type="Pfam" id="PF12295">
    <property type="entry name" value="Symplekin_C"/>
    <property type="match status" value="1"/>
</dbReference>
<feature type="compositionally biased region" description="Pro residues" evidence="4">
    <location>
        <begin position="616"/>
        <end position="630"/>
    </location>
</feature>
<feature type="domain" description="Symplekin/Pta1 N-terminal" evidence="5">
    <location>
        <begin position="167"/>
        <end position="430"/>
    </location>
</feature>
<feature type="compositionally biased region" description="Low complexity" evidence="4">
    <location>
        <begin position="495"/>
        <end position="514"/>
    </location>
</feature>
<dbReference type="GO" id="GO:0005847">
    <property type="term" value="C:mRNA cleavage and polyadenylation specificity factor complex"/>
    <property type="evidence" value="ECO:0007669"/>
    <property type="project" value="TreeGrafter"/>
</dbReference>
<dbReference type="InterPro" id="IPR016024">
    <property type="entry name" value="ARM-type_fold"/>
</dbReference>
<feature type="compositionally biased region" description="Low complexity" evidence="4">
    <location>
        <begin position="7"/>
        <end position="43"/>
    </location>
</feature>